<accession>L7KPG0</accession>
<reference evidence="1 2" key="1">
    <citation type="submission" date="2012-12" db="EMBL/GenBank/DDBJ databases">
        <title>Whole genome shotgun sequence of Gordonia aichiensis NBRC 108223.</title>
        <authorList>
            <person name="Isaki-Nakamura S."/>
            <person name="Hosoyama A."/>
            <person name="Tsuchikane K."/>
            <person name="Ando Y."/>
            <person name="Baba S."/>
            <person name="Ohji S."/>
            <person name="Hamada M."/>
            <person name="Tamura T."/>
            <person name="Yamazoe A."/>
            <person name="Yamazaki S."/>
            <person name="Fujita N."/>
        </authorList>
    </citation>
    <scope>NUCLEOTIDE SEQUENCE [LARGE SCALE GENOMIC DNA]</scope>
    <source>
        <strain evidence="1 2">NBRC 108223</strain>
    </source>
</reference>
<keyword evidence="2" id="KW-1185">Reference proteome</keyword>
<evidence type="ECO:0000313" key="2">
    <source>
        <dbReference type="Proteomes" id="UP000010988"/>
    </source>
</evidence>
<evidence type="ECO:0000313" key="1">
    <source>
        <dbReference type="EMBL" id="GAC50396.1"/>
    </source>
</evidence>
<proteinExistence type="predicted"/>
<dbReference type="EMBL" id="BANR01000024">
    <property type="protein sequence ID" value="GAC50396.1"/>
    <property type="molecule type" value="Genomic_DNA"/>
</dbReference>
<comment type="caution">
    <text evidence="1">The sequence shown here is derived from an EMBL/GenBank/DDBJ whole genome shotgun (WGS) entry which is preliminary data.</text>
</comment>
<name>L7KPG0_9ACTN</name>
<protein>
    <submittedName>
        <fullName evidence="1">Uncharacterized protein</fullName>
    </submittedName>
</protein>
<sequence length="63" mass="6909">MPGYNPSCGNCHRCAKCRGDGTVTEVKYEKDYRGKQVRTEVRKTCPSCNGVGGRVGVGPHDHR</sequence>
<dbReference type="Proteomes" id="UP000010988">
    <property type="component" value="Unassembled WGS sequence"/>
</dbReference>
<dbReference type="AlphaFoldDB" id="L7KPG0"/>
<gene>
    <name evidence="1" type="ORF">GOACH_24_00170</name>
</gene>
<organism evidence="1 2">
    <name type="scientific">Gordonia aichiensis NBRC 108223</name>
    <dbReference type="NCBI Taxonomy" id="1220583"/>
    <lineage>
        <taxon>Bacteria</taxon>
        <taxon>Bacillati</taxon>
        <taxon>Actinomycetota</taxon>
        <taxon>Actinomycetes</taxon>
        <taxon>Mycobacteriales</taxon>
        <taxon>Gordoniaceae</taxon>
        <taxon>Gordonia</taxon>
    </lineage>
</organism>